<dbReference type="Proteomes" id="UP000600071">
    <property type="component" value="Unassembled WGS sequence"/>
</dbReference>
<evidence type="ECO:0000256" key="2">
    <source>
        <dbReference type="SAM" id="MobiDB-lite"/>
    </source>
</evidence>
<gene>
    <name evidence="4" type="ORF">EYH50_04235</name>
</gene>
<evidence type="ECO:0000313" key="4">
    <source>
        <dbReference type="EMBL" id="HIQ24239.1"/>
    </source>
</evidence>
<protein>
    <recommendedName>
        <fullName evidence="3">CRISPR type III-associated protein domain-containing protein</fullName>
    </recommendedName>
</protein>
<evidence type="ECO:0000313" key="5">
    <source>
        <dbReference type="Proteomes" id="UP000600071"/>
    </source>
</evidence>
<dbReference type="InterPro" id="IPR052216">
    <property type="entry name" value="CRISPR_Csm3_endoribonuclease"/>
</dbReference>
<dbReference type="AlphaFoldDB" id="A0A832ZWW4"/>
<keyword evidence="1" id="KW-0051">Antiviral defense</keyword>
<evidence type="ECO:0000259" key="3">
    <source>
        <dbReference type="Pfam" id="PF03787"/>
    </source>
</evidence>
<proteinExistence type="predicted"/>
<dbReference type="PANTHER" id="PTHR35579">
    <property type="entry name" value="CRISPR SYSTEM CMS ENDORIBONUCLEASE CSM3"/>
    <property type="match status" value="1"/>
</dbReference>
<dbReference type="Pfam" id="PF03787">
    <property type="entry name" value="RAMPs"/>
    <property type="match status" value="1"/>
</dbReference>
<feature type="compositionally biased region" description="Basic and acidic residues" evidence="2">
    <location>
        <begin position="106"/>
        <end position="115"/>
    </location>
</feature>
<feature type="region of interest" description="Disordered" evidence="2">
    <location>
        <begin position="106"/>
        <end position="137"/>
    </location>
</feature>
<comment type="caution">
    <text evidence="4">The sequence shown here is derived from an EMBL/GenBank/DDBJ whole genome shotgun (WGS) entry which is preliminary data.</text>
</comment>
<accession>A0A832ZWW4</accession>
<dbReference type="PANTHER" id="PTHR35579:SF6">
    <property type="entry name" value="DUF324 DOMAIN-CONTAINING PROTEIN"/>
    <property type="match status" value="1"/>
</dbReference>
<dbReference type="InterPro" id="IPR005537">
    <property type="entry name" value="RAMP_III_fam"/>
</dbReference>
<dbReference type="EMBL" id="DQVR01000092">
    <property type="protein sequence ID" value="HIQ24239.1"/>
    <property type="molecule type" value="Genomic_DNA"/>
</dbReference>
<organism evidence="4 5">
    <name type="scientific">Pyrodictium delaneyi</name>
    <dbReference type="NCBI Taxonomy" id="1273541"/>
    <lineage>
        <taxon>Archaea</taxon>
        <taxon>Thermoproteota</taxon>
        <taxon>Thermoprotei</taxon>
        <taxon>Desulfurococcales</taxon>
        <taxon>Pyrodictiaceae</taxon>
        <taxon>Pyrodictium</taxon>
    </lineage>
</organism>
<dbReference type="GO" id="GO:0051607">
    <property type="term" value="P:defense response to virus"/>
    <property type="evidence" value="ECO:0007669"/>
    <property type="project" value="UniProtKB-KW"/>
</dbReference>
<sequence length="313" mass="34748">MERLLETLTLRIRLLTPLRIGGGAEGNLQQQLYSSIVAEATLEIRDNSPRAAGIVWRSLPVIPATTVKGLLRATTERIAATLYSGYVSTEPKSIEELPRLLAALHHQPDPEESQQRRSQRLQQLAPLHSKPSRFKPLNGREHALTDKAIAQLQNELEPCTLKPPEDAPRDWAYEALASRYCPICILYGSTHQAGAIRPLDALPEGEPQARVKTHVAIDRALKIKSEAKLYTEELVEAGAVFTTRIHILWPLPTLEEKTNKLCKKLYEAALAEAKRLWRLTQQYLEQATIQLGSGKSRGAGLAKIVVAPYISVG</sequence>
<feature type="domain" description="CRISPR type III-associated protein" evidence="3">
    <location>
        <begin position="12"/>
        <end position="302"/>
    </location>
</feature>
<name>A0A832ZWW4_9CREN</name>
<evidence type="ECO:0000256" key="1">
    <source>
        <dbReference type="ARBA" id="ARBA00023118"/>
    </source>
</evidence>
<reference evidence="4" key="1">
    <citation type="journal article" date="2020" name="ISME J.">
        <title>Gammaproteobacteria mediating utilization of methyl-, sulfur- and petroleum organic compounds in deep ocean hydrothermal plumes.</title>
        <authorList>
            <person name="Zhou Z."/>
            <person name="Liu Y."/>
            <person name="Pan J."/>
            <person name="Cron B.R."/>
            <person name="Toner B.M."/>
            <person name="Anantharaman K."/>
            <person name="Breier J.A."/>
            <person name="Dick G.J."/>
            <person name="Li M."/>
        </authorList>
    </citation>
    <scope>NUCLEOTIDE SEQUENCE</scope>
    <source>
        <strain evidence="4">SZUA-1523</strain>
    </source>
</reference>